<dbReference type="Proteomes" id="UP000032670">
    <property type="component" value="Unassembled WGS sequence"/>
</dbReference>
<gene>
    <name evidence="1" type="ORF">Abor_019_019</name>
</gene>
<accession>A0A0D6NL41</accession>
<dbReference type="EMBL" id="BAMX01000019">
    <property type="protein sequence ID" value="GAN66340.1"/>
    <property type="molecule type" value="Genomic_DNA"/>
</dbReference>
<comment type="caution">
    <text evidence="1">The sequence shown here is derived from an EMBL/GenBank/DDBJ whole genome shotgun (WGS) entry which is preliminary data.</text>
</comment>
<keyword evidence="2" id="KW-1185">Reference proteome</keyword>
<organism evidence="1 2">
    <name type="scientific">Acetobacter orientalis</name>
    <dbReference type="NCBI Taxonomy" id="146474"/>
    <lineage>
        <taxon>Bacteria</taxon>
        <taxon>Pseudomonadati</taxon>
        <taxon>Pseudomonadota</taxon>
        <taxon>Alphaproteobacteria</taxon>
        <taxon>Acetobacterales</taxon>
        <taxon>Acetobacteraceae</taxon>
        <taxon>Acetobacter</taxon>
    </lineage>
</organism>
<dbReference type="AlphaFoldDB" id="A0A0D6NL41"/>
<evidence type="ECO:0000313" key="2">
    <source>
        <dbReference type="Proteomes" id="UP000032670"/>
    </source>
</evidence>
<sequence length="59" mass="6385">MGTVRVHGVVLNYGPKLRLPGRGRLCSIDLYEREEAGAVPICQGKEVDSAQHGAFNGVY</sequence>
<evidence type="ECO:0000313" key="1">
    <source>
        <dbReference type="EMBL" id="GAN66340.1"/>
    </source>
</evidence>
<protein>
    <submittedName>
        <fullName evidence="1">Uncharacterized protein</fullName>
    </submittedName>
</protein>
<name>A0A0D6NL41_9PROT</name>
<proteinExistence type="predicted"/>
<accession>A0A6N3SXZ3</accession>
<reference evidence="1 2" key="1">
    <citation type="submission" date="2012-11" db="EMBL/GenBank/DDBJ databases">
        <title>Whole genome sequence of Acetobacter orientalis 21F-2.</title>
        <authorList>
            <person name="Azuma Y."/>
            <person name="Higashiura N."/>
            <person name="Hirakawa H."/>
            <person name="Matsushita K."/>
        </authorList>
    </citation>
    <scope>NUCLEOTIDE SEQUENCE [LARGE SCALE GENOMIC DNA]</scope>
    <source>
        <strain evidence="1 2">21F-2</strain>
    </source>
</reference>